<keyword evidence="10" id="KW-0813">Transport</keyword>
<keyword evidence="10" id="KW-0479">Metal-binding</keyword>
<evidence type="ECO:0000256" key="2">
    <source>
        <dbReference type="ARBA" id="ARBA00022475"/>
    </source>
</evidence>
<keyword evidence="3 10" id="KW-0812">Transmembrane</keyword>
<organism evidence="11 12">
    <name type="scientific">Sporosarcina saromensis</name>
    <dbReference type="NCBI Taxonomy" id="359365"/>
    <lineage>
        <taxon>Bacteria</taxon>
        <taxon>Bacillati</taxon>
        <taxon>Bacillota</taxon>
        <taxon>Bacilli</taxon>
        <taxon>Bacillales</taxon>
        <taxon>Caryophanaceae</taxon>
        <taxon>Sporosarcina</taxon>
    </lineage>
</organism>
<dbReference type="InterPro" id="IPR003691">
    <property type="entry name" value="FluC"/>
</dbReference>
<evidence type="ECO:0000256" key="5">
    <source>
        <dbReference type="ARBA" id="ARBA00023136"/>
    </source>
</evidence>
<feature type="transmembrane region" description="Helical" evidence="10">
    <location>
        <begin position="95"/>
        <end position="116"/>
    </location>
</feature>
<feature type="binding site" evidence="10">
    <location>
        <position position="76"/>
    </location>
    <ligand>
        <name>Na(+)</name>
        <dbReference type="ChEBI" id="CHEBI:29101"/>
        <note>structural</note>
    </ligand>
</feature>
<dbReference type="RefSeq" id="WP_317946492.1">
    <property type="nucleotide sequence ID" value="NZ_JAUBDI010000026.1"/>
</dbReference>
<evidence type="ECO:0000256" key="6">
    <source>
        <dbReference type="ARBA" id="ARBA00023303"/>
    </source>
</evidence>
<evidence type="ECO:0000256" key="1">
    <source>
        <dbReference type="ARBA" id="ARBA00004651"/>
    </source>
</evidence>
<comment type="subcellular location">
    <subcellularLocation>
        <location evidence="1 10">Cell membrane</location>
        <topology evidence="1 10">Multi-pass membrane protein</topology>
    </subcellularLocation>
</comment>
<comment type="function">
    <text evidence="9 10">Fluoride-specific ion channel. Important for reducing fluoride concentration in the cell, thus reducing its toxicity.</text>
</comment>
<dbReference type="HAMAP" id="MF_00454">
    <property type="entry name" value="FluC"/>
    <property type="match status" value="1"/>
</dbReference>
<keyword evidence="5 10" id="KW-0472">Membrane</keyword>
<feature type="transmembrane region" description="Helical" evidence="10">
    <location>
        <begin position="33"/>
        <end position="54"/>
    </location>
</feature>
<sequence length="125" mass="13203">MKVALYVGIAGAIGALSRVAIGEFLHGLTVFPLATFIANMIGTFLLCLLGGGLLQRFVQNGALQTAVTTGFFGSFTTFSAVSMETVDLFQRGNGMIASSYLLASVIVGLYLGFVGMRLGRKWVRG</sequence>
<keyword evidence="10" id="KW-0915">Sodium</keyword>
<evidence type="ECO:0000313" key="11">
    <source>
        <dbReference type="EMBL" id="MDW0115015.1"/>
    </source>
</evidence>
<feature type="transmembrane region" description="Helical" evidence="10">
    <location>
        <begin position="61"/>
        <end position="83"/>
    </location>
</feature>
<protein>
    <recommendedName>
        <fullName evidence="10">Fluoride-specific ion channel FluC</fullName>
    </recommendedName>
</protein>
<feature type="binding site" evidence="10">
    <location>
        <position position="73"/>
    </location>
    <ligand>
        <name>Na(+)</name>
        <dbReference type="ChEBI" id="CHEBI:29101"/>
        <note>structural</note>
    </ligand>
</feature>
<dbReference type="PANTHER" id="PTHR28259">
    <property type="entry name" value="FLUORIDE EXPORT PROTEIN 1-RELATED"/>
    <property type="match status" value="1"/>
</dbReference>
<dbReference type="EMBL" id="JAUBDI010000026">
    <property type="protein sequence ID" value="MDW0115015.1"/>
    <property type="molecule type" value="Genomic_DNA"/>
</dbReference>
<comment type="caution">
    <text evidence="11">The sequence shown here is derived from an EMBL/GenBank/DDBJ whole genome shotgun (WGS) entry which is preliminary data.</text>
</comment>
<name>A0ABU4GFC7_9BACL</name>
<keyword evidence="12" id="KW-1185">Reference proteome</keyword>
<keyword evidence="10" id="KW-0406">Ion transport</keyword>
<comment type="catalytic activity">
    <reaction evidence="8">
        <text>fluoride(in) = fluoride(out)</text>
        <dbReference type="Rhea" id="RHEA:76159"/>
        <dbReference type="ChEBI" id="CHEBI:17051"/>
    </reaction>
    <physiologicalReaction direction="left-to-right" evidence="8">
        <dbReference type="Rhea" id="RHEA:76160"/>
    </physiologicalReaction>
</comment>
<comment type="activity regulation">
    <text evidence="10">Na(+) is not transported, but it plays an essential structural role and its presence is essential for fluoride channel function.</text>
</comment>
<evidence type="ECO:0000256" key="9">
    <source>
        <dbReference type="ARBA" id="ARBA00049940"/>
    </source>
</evidence>
<evidence type="ECO:0000256" key="3">
    <source>
        <dbReference type="ARBA" id="ARBA00022692"/>
    </source>
</evidence>
<evidence type="ECO:0000256" key="4">
    <source>
        <dbReference type="ARBA" id="ARBA00022989"/>
    </source>
</evidence>
<proteinExistence type="inferred from homology"/>
<reference evidence="11 12" key="1">
    <citation type="submission" date="2023-06" db="EMBL/GenBank/DDBJ databases">
        <title>Sporosarcina sp. nov., isolated from Korean traditional fermented seafood 'Jeotgal'.</title>
        <authorList>
            <person name="Yang A.I."/>
            <person name="Shin N.-R."/>
        </authorList>
    </citation>
    <scope>NUCLEOTIDE SEQUENCE [LARGE SCALE GENOMIC DNA]</scope>
    <source>
        <strain evidence="11 12">KCTC13119</strain>
    </source>
</reference>
<accession>A0ABU4GFC7</accession>
<keyword evidence="4 10" id="KW-1133">Transmembrane helix</keyword>
<evidence type="ECO:0000313" key="12">
    <source>
        <dbReference type="Proteomes" id="UP001282284"/>
    </source>
</evidence>
<keyword evidence="2 10" id="KW-1003">Cell membrane</keyword>
<comment type="similarity">
    <text evidence="7 10">Belongs to the fluoride channel Fluc/FEX (TC 1.A.43) family.</text>
</comment>
<evidence type="ECO:0000256" key="10">
    <source>
        <dbReference type="HAMAP-Rule" id="MF_00454"/>
    </source>
</evidence>
<evidence type="ECO:0000256" key="8">
    <source>
        <dbReference type="ARBA" id="ARBA00035585"/>
    </source>
</evidence>
<gene>
    <name evidence="10" type="primary">fluC</name>
    <name evidence="10" type="synonym">crcB</name>
    <name evidence="11" type="ORF">QT711_17785</name>
</gene>
<evidence type="ECO:0000256" key="7">
    <source>
        <dbReference type="ARBA" id="ARBA00035120"/>
    </source>
</evidence>
<dbReference type="PANTHER" id="PTHR28259:SF1">
    <property type="entry name" value="FLUORIDE EXPORT PROTEIN 1-RELATED"/>
    <property type="match status" value="1"/>
</dbReference>
<dbReference type="Proteomes" id="UP001282284">
    <property type="component" value="Unassembled WGS sequence"/>
</dbReference>
<dbReference type="Pfam" id="PF02537">
    <property type="entry name" value="CRCB"/>
    <property type="match status" value="1"/>
</dbReference>
<keyword evidence="6 10" id="KW-0407">Ion channel</keyword>